<evidence type="ECO:0000313" key="4">
    <source>
        <dbReference type="Proteomes" id="UP000324800"/>
    </source>
</evidence>
<evidence type="ECO:0000313" key="3">
    <source>
        <dbReference type="EMBL" id="KAA6370268.1"/>
    </source>
</evidence>
<dbReference type="Proteomes" id="UP000324800">
    <property type="component" value="Unassembled WGS sequence"/>
</dbReference>
<dbReference type="InterPro" id="IPR004875">
    <property type="entry name" value="DDE_SF_endonuclease_dom"/>
</dbReference>
<dbReference type="AlphaFoldDB" id="A0A5J4UHT5"/>
<feature type="domain" description="DDE-1" evidence="2">
    <location>
        <begin position="22"/>
        <end position="125"/>
    </location>
</feature>
<sequence length="208" mass="24128">MRILTSSKLHTFSLCFSCWMISQRDTEVKYADSGWQTKATFEYIMRTIVFPGIVDWRKKTTGIKARSLLMIDSHSSRLKRELWKEAAQMNIDVITYKSHSSHLCQPLDCLPFAIFKQKLKENFINPVNSSIKSYRFAMVSALIAGFHACTEASVIKKDDDEEEEEEEDEEEIQNEEEKEERLGGGEEGEDQIEEINEEIVKEESQIMQ</sequence>
<dbReference type="EMBL" id="SNRW01015556">
    <property type="protein sequence ID" value="KAA6370268.1"/>
    <property type="molecule type" value="Genomic_DNA"/>
</dbReference>
<reference evidence="3 4" key="1">
    <citation type="submission" date="2019-03" db="EMBL/GenBank/DDBJ databases">
        <title>Single cell metagenomics reveals metabolic interactions within the superorganism composed of flagellate Streblomastix strix and complex community of Bacteroidetes bacteria on its surface.</title>
        <authorList>
            <person name="Treitli S.C."/>
            <person name="Kolisko M."/>
            <person name="Husnik F."/>
            <person name="Keeling P."/>
            <person name="Hampl V."/>
        </authorList>
    </citation>
    <scope>NUCLEOTIDE SEQUENCE [LARGE SCALE GENOMIC DNA]</scope>
    <source>
        <strain evidence="3">ST1C</strain>
    </source>
</reference>
<dbReference type="OrthoDB" id="4327074at2759"/>
<protein>
    <recommendedName>
        <fullName evidence="2">DDE-1 domain-containing protein</fullName>
    </recommendedName>
</protein>
<gene>
    <name evidence="3" type="ORF">EZS28_034205</name>
</gene>
<feature type="region of interest" description="Disordered" evidence="1">
    <location>
        <begin position="156"/>
        <end position="208"/>
    </location>
</feature>
<evidence type="ECO:0000256" key="1">
    <source>
        <dbReference type="SAM" id="MobiDB-lite"/>
    </source>
</evidence>
<feature type="compositionally biased region" description="Acidic residues" evidence="1">
    <location>
        <begin position="159"/>
        <end position="178"/>
    </location>
</feature>
<organism evidence="3 4">
    <name type="scientific">Streblomastix strix</name>
    <dbReference type="NCBI Taxonomy" id="222440"/>
    <lineage>
        <taxon>Eukaryota</taxon>
        <taxon>Metamonada</taxon>
        <taxon>Preaxostyla</taxon>
        <taxon>Oxymonadida</taxon>
        <taxon>Streblomastigidae</taxon>
        <taxon>Streblomastix</taxon>
    </lineage>
</organism>
<feature type="compositionally biased region" description="Acidic residues" evidence="1">
    <location>
        <begin position="186"/>
        <end position="197"/>
    </location>
</feature>
<comment type="caution">
    <text evidence="3">The sequence shown here is derived from an EMBL/GenBank/DDBJ whole genome shotgun (WGS) entry which is preliminary data.</text>
</comment>
<name>A0A5J4UHT5_9EUKA</name>
<dbReference type="GO" id="GO:0003676">
    <property type="term" value="F:nucleic acid binding"/>
    <property type="evidence" value="ECO:0007669"/>
    <property type="project" value="InterPro"/>
</dbReference>
<feature type="compositionally biased region" description="Basic and acidic residues" evidence="1">
    <location>
        <begin position="198"/>
        <end position="208"/>
    </location>
</feature>
<proteinExistence type="predicted"/>
<accession>A0A5J4UHT5</accession>
<evidence type="ECO:0000259" key="2">
    <source>
        <dbReference type="Pfam" id="PF03184"/>
    </source>
</evidence>
<dbReference type="Pfam" id="PF03184">
    <property type="entry name" value="DDE_1"/>
    <property type="match status" value="1"/>
</dbReference>